<dbReference type="NCBIfam" id="TIGR01470">
    <property type="entry name" value="cysG_Nterm"/>
    <property type="match status" value="1"/>
</dbReference>
<keyword evidence="5" id="KW-0627">Porphyrin biosynthesis</keyword>
<comment type="pathway">
    <text evidence="1">Porphyrin-containing compound metabolism; siroheme biosynthesis; sirohydrochlorin from precorrin-2: step 1/1.</text>
</comment>
<dbReference type="PANTHER" id="PTHR35330:SF1">
    <property type="entry name" value="SIROHEME BIOSYNTHESIS PROTEIN MET8"/>
    <property type="match status" value="1"/>
</dbReference>
<comment type="caution">
    <text evidence="8">The sequence shown here is derived from an EMBL/GenBank/DDBJ whole genome shotgun (WGS) entry which is preliminary data.</text>
</comment>
<dbReference type="SUPFAM" id="SSF75615">
    <property type="entry name" value="Siroheme synthase middle domains-like"/>
    <property type="match status" value="1"/>
</dbReference>
<dbReference type="Pfam" id="PF14824">
    <property type="entry name" value="Sirohm_synth_M"/>
    <property type="match status" value="1"/>
</dbReference>
<reference evidence="8 9" key="1">
    <citation type="submission" date="2022-12" db="EMBL/GenBank/DDBJ databases">
        <title>Draft genome sequence of Paenibacillus sp. dW9.</title>
        <authorList>
            <person name="Choi E.-W."/>
            <person name="Kim D.-U."/>
        </authorList>
    </citation>
    <scope>NUCLEOTIDE SEQUENCE [LARGE SCALE GENOMIC DNA]</scope>
    <source>
        <strain evidence="9">dW9</strain>
    </source>
</reference>
<feature type="domain" description="Siroheme synthase central" evidence="7">
    <location>
        <begin position="127"/>
        <end position="153"/>
    </location>
</feature>
<comment type="catalytic activity">
    <reaction evidence="6">
        <text>precorrin-2 + NAD(+) = sirohydrochlorin + NADH + 2 H(+)</text>
        <dbReference type="Rhea" id="RHEA:15613"/>
        <dbReference type="ChEBI" id="CHEBI:15378"/>
        <dbReference type="ChEBI" id="CHEBI:57540"/>
        <dbReference type="ChEBI" id="CHEBI:57945"/>
        <dbReference type="ChEBI" id="CHEBI:58351"/>
        <dbReference type="ChEBI" id="CHEBI:58827"/>
        <dbReference type="EC" id="1.3.1.76"/>
    </reaction>
</comment>
<accession>A0ABT4Q8X2</accession>
<dbReference type="Pfam" id="PF13241">
    <property type="entry name" value="NAD_binding_7"/>
    <property type="match status" value="1"/>
</dbReference>
<name>A0ABT4Q8X2_9BACL</name>
<sequence>MPKPERTTYYPVMLDLKGKPCIVIGGGAVAERKTASLLEAEAEVTVVSPECTEQLNAWADAGVIRCHKAEYSEGLPELADAVLIFAATDRSDVNERVRREAAALGKLVNAADDGGEGGFILPAVVRRGRLTLAVSTGGASPGLASRLRSQLEETFDDAYEPYLDLLYRLRTMLQSQVALPRERQQMMRAALAWDLLGPMRDGRWPAERSEELLAHIRRQPTMQGMMEAEDWIRQVLRQNGQ</sequence>
<proteinExistence type="predicted"/>
<organism evidence="8 9">
    <name type="scientific">Paenibacillus gyeongsangnamensis</name>
    <dbReference type="NCBI Taxonomy" id="3388067"/>
    <lineage>
        <taxon>Bacteria</taxon>
        <taxon>Bacillati</taxon>
        <taxon>Bacillota</taxon>
        <taxon>Bacilli</taxon>
        <taxon>Bacillales</taxon>
        <taxon>Paenibacillaceae</taxon>
        <taxon>Paenibacillus</taxon>
    </lineage>
</organism>
<evidence type="ECO:0000256" key="1">
    <source>
        <dbReference type="ARBA" id="ARBA00005010"/>
    </source>
</evidence>
<dbReference type="EC" id="1.3.1.76" evidence="2"/>
<dbReference type="InterPro" id="IPR042518">
    <property type="entry name" value="SirC_C"/>
</dbReference>
<dbReference type="InterPro" id="IPR006367">
    <property type="entry name" value="Sirohaem_synthase_N"/>
</dbReference>
<dbReference type="InterPro" id="IPR036291">
    <property type="entry name" value="NAD(P)-bd_dom_sf"/>
</dbReference>
<dbReference type="InterPro" id="IPR028161">
    <property type="entry name" value="Met8-like"/>
</dbReference>
<dbReference type="Gene3D" id="1.10.8.610">
    <property type="entry name" value="SirC, precorrin-2 dehydrogenase, C-terminal helical domain-like"/>
    <property type="match status" value="1"/>
</dbReference>
<gene>
    <name evidence="8" type="ORF">O9H85_12995</name>
</gene>
<dbReference type="EMBL" id="JAQAGZ010000007">
    <property type="protein sequence ID" value="MCZ8513326.1"/>
    <property type="molecule type" value="Genomic_DNA"/>
</dbReference>
<dbReference type="Proteomes" id="UP001527882">
    <property type="component" value="Unassembled WGS sequence"/>
</dbReference>
<protein>
    <recommendedName>
        <fullName evidence="2">precorrin-2 dehydrogenase</fullName>
        <ecNumber evidence="2">1.3.1.76</ecNumber>
    </recommendedName>
</protein>
<keyword evidence="3" id="KW-0560">Oxidoreductase</keyword>
<dbReference type="Gene3D" id="3.40.50.720">
    <property type="entry name" value="NAD(P)-binding Rossmann-like Domain"/>
    <property type="match status" value="1"/>
</dbReference>
<keyword evidence="9" id="KW-1185">Reference proteome</keyword>
<dbReference type="InterPro" id="IPR028281">
    <property type="entry name" value="Sirohaem_synthase_central"/>
</dbReference>
<evidence type="ECO:0000256" key="5">
    <source>
        <dbReference type="ARBA" id="ARBA00023244"/>
    </source>
</evidence>
<evidence type="ECO:0000256" key="3">
    <source>
        <dbReference type="ARBA" id="ARBA00023002"/>
    </source>
</evidence>
<dbReference type="SUPFAM" id="SSF51735">
    <property type="entry name" value="NAD(P)-binding Rossmann-fold domains"/>
    <property type="match status" value="1"/>
</dbReference>
<evidence type="ECO:0000313" key="8">
    <source>
        <dbReference type="EMBL" id="MCZ8513326.1"/>
    </source>
</evidence>
<evidence type="ECO:0000256" key="2">
    <source>
        <dbReference type="ARBA" id="ARBA00012400"/>
    </source>
</evidence>
<evidence type="ECO:0000256" key="6">
    <source>
        <dbReference type="ARBA" id="ARBA00047561"/>
    </source>
</evidence>
<dbReference type="RefSeq" id="WP_269881819.1">
    <property type="nucleotide sequence ID" value="NZ_JAQAGZ010000007.1"/>
</dbReference>
<evidence type="ECO:0000313" key="9">
    <source>
        <dbReference type="Proteomes" id="UP001527882"/>
    </source>
</evidence>
<evidence type="ECO:0000256" key="4">
    <source>
        <dbReference type="ARBA" id="ARBA00023027"/>
    </source>
</evidence>
<keyword evidence="4" id="KW-0520">NAD</keyword>
<dbReference type="PANTHER" id="PTHR35330">
    <property type="entry name" value="SIROHEME BIOSYNTHESIS PROTEIN MET8"/>
    <property type="match status" value="1"/>
</dbReference>
<evidence type="ECO:0000259" key="7">
    <source>
        <dbReference type="Pfam" id="PF14824"/>
    </source>
</evidence>